<comment type="catalytic activity">
    <reaction evidence="11">
        <text>ATP + H2O = ADP + phosphate + H(+)</text>
        <dbReference type="Rhea" id="RHEA:13065"/>
        <dbReference type="ChEBI" id="CHEBI:15377"/>
        <dbReference type="ChEBI" id="CHEBI:15378"/>
        <dbReference type="ChEBI" id="CHEBI:30616"/>
        <dbReference type="ChEBI" id="CHEBI:43474"/>
        <dbReference type="ChEBI" id="CHEBI:456216"/>
        <dbReference type="EC" id="5.6.2.3"/>
    </reaction>
</comment>
<dbReference type="GO" id="GO:1990077">
    <property type="term" value="C:primosome complex"/>
    <property type="evidence" value="ECO:0007669"/>
    <property type="project" value="UniProtKB-KW"/>
</dbReference>
<evidence type="ECO:0000256" key="3">
    <source>
        <dbReference type="ARBA" id="ARBA00022705"/>
    </source>
</evidence>
<dbReference type="RefSeq" id="WP_279996651.1">
    <property type="nucleotide sequence ID" value="NZ_JAOCDZ010000018.1"/>
</dbReference>
<evidence type="ECO:0000313" key="14">
    <source>
        <dbReference type="EMBL" id="MDH0738700.1"/>
    </source>
</evidence>
<dbReference type="Gene3D" id="3.40.50.300">
    <property type="entry name" value="P-loop containing nucleotide triphosphate hydrolases"/>
    <property type="match status" value="1"/>
</dbReference>
<dbReference type="InterPro" id="IPR027417">
    <property type="entry name" value="P-loop_NTPase"/>
</dbReference>
<dbReference type="Pfam" id="PF00772">
    <property type="entry name" value="DnaB"/>
    <property type="match status" value="1"/>
</dbReference>
<keyword evidence="6 14" id="KW-0347">Helicase</keyword>
<dbReference type="EMBL" id="JAOCDZ010000018">
    <property type="protein sequence ID" value="MDH0738700.1"/>
    <property type="molecule type" value="Genomic_DNA"/>
</dbReference>
<dbReference type="Pfam" id="PF03796">
    <property type="entry name" value="DnaB_C"/>
    <property type="match status" value="1"/>
</dbReference>
<evidence type="ECO:0000313" key="15">
    <source>
        <dbReference type="Proteomes" id="UP001161094"/>
    </source>
</evidence>
<evidence type="ECO:0000256" key="9">
    <source>
        <dbReference type="ARBA" id="ARBA00023235"/>
    </source>
</evidence>
<sequence length="477" mass="51438">MRRTIPEGDSPLHARAGTAERALLGALLVNNDTFDRIAPVKIGASHFGAHGNALIFSAIASLICRGQLADVITVHDLLCERNEAPRAGGLPYLNSLAAECASATNAIRYAEIVVEQALLRQLIFVTSEIQASVSEPAGRNVHQLLDHAQKLIGGLGEQTVKRDAVPIAAAAARFIEQLDQRISGGIARDVVSTGLTDLDKALHGGLLPGRLYVLGGRPAMGKSALAGTVGSHLAAEQVPTAYLSQEMPEEELTGRTLAQWSDISIDALQADNPEAVQSDFWARLVTAGQLAATATLFIDETSGLTLLDVASKARTLKRKSGLRVLIVDYLQLMVGTEEKRHSQIETITRGLKSLAKELGISILLLSQLNREIDRRTNKRPLLADFKDSGSIEADADVVMGIYRPEQDDPDTPYPSCAELHILKHRGGKLAKVLLAYKGMATKFHDYHGAPPLDSAVESRGQRARKGFDRLPHRHADT</sequence>
<dbReference type="AlphaFoldDB" id="A0AA42S608"/>
<evidence type="ECO:0000256" key="1">
    <source>
        <dbReference type="ARBA" id="ARBA00008428"/>
    </source>
</evidence>
<evidence type="ECO:0000256" key="5">
    <source>
        <dbReference type="ARBA" id="ARBA00022801"/>
    </source>
</evidence>
<evidence type="ECO:0000256" key="10">
    <source>
        <dbReference type="ARBA" id="ARBA00044969"/>
    </source>
</evidence>
<gene>
    <name evidence="14" type="ORF">N5D93_22975</name>
</gene>
<dbReference type="GO" id="GO:0006269">
    <property type="term" value="P:DNA replication, synthesis of primer"/>
    <property type="evidence" value="ECO:0007669"/>
    <property type="project" value="UniProtKB-KW"/>
</dbReference>
<keyword evidence="7" id="KW-0067">ATP-binding</keyword>
<dbReference type="GO" id="GO:0016787">
    <property type="term" value="F:hydrolase activity"/>
    <property type="evidence" value="ECO:0007669"/>
    <property type="project" value="UniProtKB-KW"/>
</dbReference>
<reference evidence="14" key="1">
    <citation type="submission" date="2022-09" db="EMBL/GenBank/DDBJ databases">
        <title>Intensive care unit water sources are persistently colonized with multi-drug resistant bacteria and are the site of extensive horizontal gene transfer of antibiotic resistance genes.</title>
        <authorList>
            <person name="Diorio-Toth L."/>
        </authorList>
    </citation>
    <scope>NUCLEOTIDE SEQUENCE</scope>
    <source>
        <strain evidence="14">GD03843</strain>
    </source>
</reference>
<dbReference type="PROSITE" id="PS51199">
    <property type="entry name" value="SF4_HELICASE"/>
    <property type="match status" value="1"/>
</dbReference>
<name>A0AA42S608_9BURK</name>
<comment type="similarity">
    <text evidence="1">Belongs to the helicase family. DnaB subfamily.</text>
</comment>
<evidence type="ECO:0000256" key="2">
    <source>
        <dbReference type="ARBA" id="ARBA00022515"/>
    </source>
</evidence>
<keyword evidence="3" id="KW-0235">DNA replication</keyword>
<keyword evidence="9" id="KW-0413">Isomerase</keyword>
<dbReference type="InterPro" id="IPR016136">
    <property type="entry name" value="DNA_helicase_N/primase_C"/>
</dbReference>
<protein>
    <recommendedName>
        <fullName evidence="10">DNA 5'-3' helicase</fullName>
        <ecNumber evidence="10">5.6.2.3</ecNumber>
    </recommendedName>
</protein>
<evidence type="ECO:0000259" key="13">
    <source>
        <dbReference type="PROSITE" id="PS51199"/>
    </source>
</evidence>
<organism evidence="14 15">
    <name type="scientific">Achromobacter spanius</name>
    <dbReference type="NCBI Taxonomy" id="217203"/>
    <lineage>
        <taxon>Bacteria</taxon>
        <taxon>Pseudomonadati</taxon>
        <taxon>Pseudomonadota</taxon>
        <taxon>Betaproteobacteria</taxon>
        <taxon>Burkholderiales</taxon>
        <taxon>Alcaligenaceae</taxon>
        <taxon>Achromobacter</taxon>
    </lineage>
</organism>
<dbReference type="InterPro" id="IPR007693">
    <property type="entry name" value="DNA_helicase_DnaB-like_N"/>
</dbReference>
<feature type="domain" description="SF4 helicase" evidence="13">
    <location>
        <begin position="184"/>
        <end position="450"/>
    </location>
</feature>
<feature type="compositionally biased region" description="Basic and acidic residues" evidence="12">
    <location>
        <begin position="465"/>
        <end position="477"/>
    </location>
</feature>
<dbReference type="GO" id="GO:0005524">
    <property type="term" value="F:ATP binding"/>
    <property type="evidence" value="ECO:0007669"/>
    <property type="project" value="UniProtKB-KW"/>
</dbReference>
<keyword evidence="5" id="KW-0378">Hydrolase</keyword>
<dbReference type="GO" id="GO:0005829">
    <property type="term" value="C:cytosol"/>
    <property type="evidence" value="ECO:0007669"/>
    <property type="project" value="TreeGrafter"/>
</dbReference>
<dbReference type="EC" id="5.6.2.3" evidence="10"/>
<accession>A0AA42S608</accession>
<proteinExistence type="inferred from homology"/>
<dbReference type="GO" id="GO:0043139">
    <property type="term" value="F:5'-3' DNA helicase activity"/>
    <property type="evidence" value="ECO:0007669"/>
    <property type="project" value="UniProtKB-EC"/>
</dbReference>
<evidence type="ECO:0000256" key="7">
    <source>
        <dbReference type="ARBA" id="ARBA00022840"/>
    </source>
</evidence>
<evidence type="ECO:0000256" key="4">
    <source>
        <dbReference type="ARBA" id="ARBA00022741"/>
    </source>
</evidence>
<dbReference type="GO" id="GO:0003677">
    <property type="term" value="F:DNA binding"/>
    <property type="evidence" value="ECO:0007669"/>
    <property type="project" value="UniProtKB-KW"/>
</dbReference>
<keyword evidence="2" id="KW-0639">Primosome</keyword>
<evidence type="ECO:0000256" key="11">
    <source>
        <dbReference type="ARBA" id="ARBA00048954"/>
    </source>
</evidence>
<evidence type="ECO:0000256" key="12">
    <source>
        <dbReference type="SAM" id="MobiDB-lite"/>
    </source>
</evidence>
<dbReference type="Proteomes" id="UP001161094">
    <property type="component" value="Unassembled WGS sequence"/>
</dbReference>
<comment type="caution">
    <text evidence="14">The sequence shown here is derived from an EMBL/GenBank/DDBJ whole genome shotgun (WGS) entry which is preliminary data.</text>
</comment>
<keyword evidence="4" id="KW-0547">Nucleotide-binding</keyword>
<dbReference type="InterPro" id="IPR007694">
    <property type="entry name" value="DNA_helicase_DnaB-like_C"/>
</dbReference>
<dbReference type="PANTHER" id="PTHR30153:SF2">
    <property type="entry name" value="REPLICATIVE DNA HELICASE"/>
    <property type="match status" value="1"/>
</dbReference>
<dbReference type="PANTHER" id="PTHR30153">
    <property type="entry name" value="REPLICATIVE DNA HELICASE DNAB"/>
    <property type="match status" value="1"/>
</dbReference>
<evidence type="ECO:0000256" key="6">
    <source>
        <dbReference type="ARBA" id="ARBA00022806"/>
    </source>
</evidence>
<dbReference type="Gene3D" id="1.10.860.10">
    <property type="entry name" value="DNAb Helicase, Chain A"/>
    <property type="match status" value="1"/>
</dbReference>
<dbReference type="SUPFAM" id="SSF48024">
    <property type="entry name" value="N-terminal domain of DnaB helicase"/>
    <property type="match status" value="1"/>
</dbReference>
<dbReference type="SUPFAM" id="SSF52540">
    <property type="entry name" value="P-loop containing nucleoside triphosphate hydrolases"/>
    <property type="match status" value="1"/>
</dbReference>
<keyword evidence="8" id="KW-0238">DNA-binding</keyword>
<feature type="region of interest" description="Disordered" evidence="12">
    <location>
        <begin position="452"/>
        <end position="477"/>
    </location>
</feature>
<evidence type="ECO:0000256" key="8">
    <source>
        <dbReference type="ARBA" id="ARBA00023125"/>
    </source>
</evidence>
<dbReference type="InterPro" id="IPR036185">
    <property type="entry name" value="DNA_heli_DnaB-like_N_sf"/>
</dbReference>